<dbReference type="Pfam" id="PF00067">
    <property type="entry name" value="p450"/>
    <property type="match status" value="1"/>
</dbReference>
<comment type="cofactor">
    <cofactor evidence="1 7">
        <name>heme</name>
        <dbReference type="ChEBI" id="CHEBI:30413"/>
    </cofactor>
</comment>
<comment type="similarity">
    <text evidence="2 8">Belongs to the cytochrome P450 family.</text>
</comment>
<dbReference type="PANTHER" id="PTHR24284:SF1">
    <property type="entry name" value="CYTOCHROME P450 FAMILY"/>
    <property type="match status" value="1"/>
</dbReference>
<evidence type="ECO:0000256" key="4">
    <source>
        <dbReference type="ARBA" id="ARBA00023002"/>
    </source>
</evidence>
<keyword evidence="5 7" id="KW-0408">Iron</keyword>
<name>A0AAV5WXL2_9BILA</name>
<keyword evidence="4 8" id="KW-0560">Oxidoreductase</keyword>
<dbReference type="CDD" id="cd20617">
    <property type="entry name" value="CYP1_2-like"/>
    <property type="match status" value="1"/>
</dbReference>
<dbReference type="GO" id="GO:0020037">
    <property type="term" value="F:heme binding"/>
    <property type="evidence" value="ECO:0007669"/>
    <property type="project" value="InterPro"/>
</dbReference>
<keyword evidence="10" id="KW-1185">Reference proteome</keyword>
<evidence type="ECO:0000256" key="8">
    <source>
        <dbReference type="RuleBase" id="RU000461"/>
    </source>
</evidence>
<evidence type="ECO:0000256" key="3">
    <source>
        <dbReference type="ARBA" id="ARBA00022723"/>
    </source>
</evidence>
<keyword evidence="7 8" id="KW-0349">Heme</keyword>
<evidence type="ECO:0000256" key="2">
    <source>
        <dbReference type="ARBA" id="ARBA00010617"/>
    </source>
</evidence>
<keyword evidence="3 7" id="KW-0479">Metal-binding</keyword>
<dbReference type="PRINTS" id="PR00385">
    <property type="entry name" value="P450"/>
</dbReference>
<organism evidence="9 10">
    <name type="scientific">Pristionchus fissidentatus</name>
    <dbReference type="NCBI Taxonomy" id="1538716"/>
    <lineage>
        <taxon>Eukaryota</taxon>
        <taxon>Metazoa</taxon>
        <taxon>Ecdysozoa</taxon>
        <taxon>Nematoda</taxon>
        <taxon>Chromadorea</taxon>
        <taxon>Rhabditida</taxon>
        <taxon>Rhabditina</taxon>
        <taxon>Diplogasteromorpha</taxon>
        <taxon>Diplogasteroidea</taxon>
        <taxon>Neodiplogasteridae</taxon>
        <taxon>Pristionchus</taxon>
    </lineage>
</organism>
<dbReference type="InterPro" id="IPR002401">
    <property type="entry name" value="Cyt_P450_E_grp-I"/>
</dbReference>
<evidence type="ECO:0008006" key="11">
    <source>
        <dbReference type="Google" id="ProtNLM"/>
    </source>
</evidence>
<evidence type="ECO:0000256" key="7">
    <source>
        <dbReference type="PIRSR" id="PIRSR602401-1"/>
    </source>
</evidence>
<dbReference type="GO" id="GO:0016705">
    <property type="term" value="F:oxidoreductase activity, acting on paired donors, with incorporation or reduction of molecular oxygen"/>
    <property type="evidence" value="ECO:0007669"/>
    <property type="project" value="InterPro"/>
</dbReference>
<comment type="caution">
    <text evidence="9">The sequence shown here is derived from an EMBL/GenBank/DDBJ whole genome shotgun (WGS) entry which is preliminary data.</text>
</comment>
<protein>
    <recommendedName>
        <fullName evidence="11">Cytochrome P450</fullName>
    </recommendedName>
</protein>
<evidence type="ECO:0000256" key="5">
    <source>
        <dbReference type="ARBA" id="ARBA00023004"/>
    </source>
</evidence>
<reference evidence="9" key="1">
    <citation type="submission" date="2023-10" db="EMBL/GenBank/DDBJ databases">
        <title>Genome assembly of Pristionchus species.</title>
        <authorList>
            <person name="Yoshida K."/>
            <person name="Sommer R.J."/>
        </authorList>
    </citation>
    <scope>NUCLEOTIDE SEQUENCE</scope>
    <source>
        <strain evidence="9">RS5133</strain>
    </source>
</reference>
<evidence type="ECO:0000313" key="10">
    <source>
        <dbReference type="Proteomes" id="UP001432322"/>
    </source>
</evidence>
<dbReference type="InterPro" id="IPR017972">
    <property type="entry name" value="Cyt_P450_CS"/>
</dbReference>
<dbReference type="PANTHER" id="PTHR24284">
    <property type="entry name" value="CYTOCHROME P450 FAMILY"/>
    <property type="match status" value="1"/>
</dbReference>
<dbReference type="Gene3D" id="1.10.630.10">
    <property type="entry name" value="Cytochrome P450"/>
    <property type="match status" value="1"/>
</dbReference>
<dbReference type="AlphaFoldDB" id="A0AAV5WXL2"/>
<dbReference type="PRINTS" id="PR00463">
    <property type="entry name" value="EP450I"/>
</dbReference>
<feature type="binding site" description="axial binding residue" evidence="7">
    <location>
        <position position="435"/>
    </location>
    <ligand>
        <name>heme</name>
        <dbReference type="ChEBI" id="CHEBI:30413"/>
    </ligand>
    <ligandPart>
        <name>Fe</name>
        <dbReference type="ChEBI" id="CHEBI:18248"/>
    </ligandPart>
</feature>
<dbReference type="SUPFAM" id="SSF48264">
    <property type="entry name" value="Cytochrome P450"/>
    <property type="match status" value="1"/>
</dbReference>
<evidence type="ECO:0000256" key="1">
    <source>
        <dbReference type="ARBA" id="ARBA00001971"/>
    </source>
</evidence>
<dbReference type="Proteomes" id="UP001432322">
    <property type="component" value="Unassembled WGS sequence"/>
</dbReference>
<sequence>IGLTSLLIYGIYRYYRFVAKFPKGPTPLPFIGNFLEFDFGRQDKTFERLSEGFDGVCTIFNPLPTVHLKDYALIKEAFVDKGDDFAGRPVTKAQRILRDFTDNGGVISSNGANWREQRRTAITILRDFGMGKNIMEELVKSSLQEYLECLENVKDMDNVNMRWPVQIMVANIINEVLFGFRYKYDDCEPLTRYVEDLNNMFEQLPKTKMIFLGMGFPILTKLPWFKWHTYDKHRQAANAINQYIVDCVNKASEGYNVEDEPTCFVHAYRQKMGKNNEFLDEGNLLSTCADFFLAGQETTTTTLRWTMLILANEQEAQEKLRAEVLSVVGNHRLPSMSDQMKMPYARAFVHELQRYANILGRNVPHVTVRDTEIGGHFIPEGTLVNGDIHYVMAHDPHFENPSEFRPERYLKEDGKTLRKDLVDRTVAFSLGKRVCAGEGLARAELFLGLMTTVQRYRLTPSPGKPLNMEPKPQAIKMPQEQTIRLQRV</sequence>
<evidence type="ECO:0000313" key="9">
    <source>
        <dbReference type="EMBL" id="GMT34482.1"/>
    </source>
</evidence>
<keyword evidence="6 8" id="KW-0503">Monooxygenase</keyword>
<proteinExistence type="inferred from homology"/>
<evidence type="ECO:0000256" key="6">
    <source>
        <dbReference type="ARBA" id="ARBA00023033"/>
    </source>
</evidence>
<dbReference type="InterPro" id="IPR036396">
    <property type="entry name" value="Cyt_P450_sf"/>
</dbReference>
<accession>A0AAV5WXL2</accession>
<feature type="non-terminal residue" evidence="9">
    <location>
        <position position="1"/>
    </location>
</feature>
<gene>
    <name evidence="9" type="ORF">PFISCL1PPCAC_25779</name>
</gene>
<dbReference type="InterPro" id="IPR001128">
    <property type="entry name" value="Cyt_P450"/>
</dbReference>
<dbReference type="PROSITE" id="PS00086">
    <property type="entry name" value="CYTOCHROME_P450"/>
    <property type="match status" value="1"/>
</dbReference>
<dbReference type="FunFam" id="1.10.630.10:FF:000036">
    <property type="entry name" value="CYtochrome P450 family"/>
    <property type="match status" value="1"/>
</dbReference>
<dbReference type="GO" id="GO:0004497">
    <property type="term" value="F:monooxygenase activity"/>
    <property type="evidence" value="ECO:0007669"/>
    <property type="project" value="UniProtKB-KW"/>
</dbReference>
<dbReference type="GO" id="GO:0005506">
    <property type="term" value="F:iron ion binding"/>
    <property type="evidence" value="ECO:0007669"/>
    <property type="project" value="InterPro"/>
</dbReference>
<dbReference type="EMBL" id="BTSY01000006">
    <property type="protein sequence ID" value="GMT34482.1"/>
    <property type="molecule type" value="Genomic_DNA"/>
</dbReference>